<comment type="caution">
    <text evidence="3">The sequence shown here is derived from an EMBL/GenBank/DDBJ whole genome shotgun (WGS) entry which is preliminary data.</text>
</comment>
<feature type="transmembrane region" description="Helical" evidence="2">
    <location>
        <begin position="172"/>
        <end position="193"/>
    </location>
</feature>
<evidence type="ECO:0000313" key="4">
    <source>
        <dbReference type="Proteomes" id="UP001222325"/>
    </source>
</evidence>
<feature type="transmembrane region" description="Helical" evidence="2">
    <location>
        <begin position="507"/>
        <end position="527"/>
    </location>
</feature>
<feature type="transmembrane region" description="Helical" evidence="2">
    <location>
        <begin position="57"/>
        <end position="79"/>
    </location>
</feature>
<evidence type="ECO:0000313" key="3">
    <source>
        <dbReference type="EMBL" id="KAJ7080350.1"/>
    </source>
</evidence>
<name>A0AAD6TWR3_9AGAR</name>
<evidence type="ECO:0000256" key="1">
    <source>
        <dbReference type="SAM" id="MobiDB-lite"/>
    </source>
</evidence>
<organism evidence="3 4">
    <name type="scientific">Mycena belliarum</name>
    <dbReference type="NCBI Taxonomy" id="1033014"/>
    <lineage>
        <taxon>Eukaryota</taxon>
        <taxon>Fungi</taxon>
        <taxon>Dikarya</taxon>
        <taxon>Basidiomycota</taxon>
        <taxon>Agaricomycotina</taxon>
        <taxon>Agaricomycetes</taxon>
        <taxon>Agaricomycetidae</taxon>
        <taxon>Agaricales</taxon>
        <taxon>Marasmiineae</taxon>
        <taxon>Mycenaceae</taxon>
        <taxon>Mycena</taxon>
    </lineage>
</organism>
<dbReference type="EMBL" id="JARJCN010000055">
    <property type="protein sequence ID" value="KAJ7080350.1"/>
    <property type="molecule type" value="Genomic_DNA"/>
</dbReference>
<protein>
    <submittedName>
        <fullName evidence="3">Uncharacterized protein</fullName>
    </submittedName>
</protein>
<proteinExistence type="predicted"/>
<accession>A0AAD6TWR3</accession>
<keyword evidence="4" id="KW-1185">Reference proteome</keyword>
<dbReference type="Proteomes" id="UP001222325">
    <property type="component" value="Unassembled WGS sequence"/>
</dbReference>
<feature type="region of interest" description="Disordered" evidence="1">
    <location>
        <begin position="1"/>
        <end position="31"/>
    </location>
</feature>
<evidence type="ECO:0000256" key="2">
    <source>
        <dbReference type="SAM" id="Phobius"/>
    </source>
</evidence>
<dbReference type="AlphaFoldDB" id="A0AAD6TWR3"/>
<keyword evidence="2" id="KW-1133">Transmembrane helix</keyword>
<gene>
    <name evidence="3" type="ORF">B0H15DRAFT_484682</name>
</gene>
<keyword evidence="2" id="KW-0812">Transmembrane</keyword>
<reference evidence="3" key="1">
    <citation type="submission" date="2023-03" db="EMBL/GenBank/DDBJ databases">
        <title>Massive genome expansion in bonnet fungi (Mycena s.s.) driven by repeated elements and novel gene families across ecological guilds.</title>
        <authorList>
            <consortium name="Lawrence Berkeley National Laboratory"/>
            <person name="Harder C.B."/>
            <person name="Miyauchi S."/>
            <person name="Viragh M."/>
            <person name="Kuo A."/>
            <person name="Thoen E."/>
            <person name="Andreopoulos B."/>
            <person name="Lu D."/>
            <person name="Skrede I."/>
            <person name="Drula E."/>
            <person name="Henrissat B."/>
            <person name="Morin E."/>
            <person name="Kohler A."/>
            <person name="Barry K."/>
            <person name="LaButti K."/>
            <person name="Morin E."/>
            <person name="Salamov A."/>
            <person name="Lipzen A."/>
            <person name="Mereny Z."/>
            <person name="Hegedus B."/>
            <person name="Baldrian P."/>
            <person name="Stursova M."/>
            <person name="Weitz H."/>
            <person name="Taylor A."/>
            <person name="Grigoriev I.V."/>
            <person name="Nagy L.G."/>
            <person name="Martin F."/>
            <person name="Kauserud H."/>
        </authorList>
    </citation>
    <scope>NUCLEOTIDE SEQUENCE</scope>
    <source>
        <strain evidence="3">CBHHK173m</strain>
    </source>
</reference>
<keyword evidence="2" id="KW-0472">Membrane</keyword>
<sequence length="589" mass="63169">MMAEHRDSYNPYIEVAPGSPALSPNPRKARMDTDDALEMKNLPMSPSPMSPAPTLGYYPASLATLTIWLTFIIIMVWLLESAVAHGPRSTRQPWSYTTLPSLLLTVFAQGHGAVTAMHLARVSVSALHSPRTSPNTWAEVFWISDRAWQGPVGILSTILAASRLRVRTSTHFILCAVTCLTALITPIILSRAYPIRNIVVEEQTVITPFVLSVAQMGSVDAWSQIGTGIGSWSTALSIADTYNSSVYLPPGTSRAVDPTDFFFAGSTGGRTATLPGLRLSGQCVPVESTVSSFADFPAFCHAQIADLPYMTAVVSLTPAATNISIQACTNKTWGAAFSTVPPISMSSNVAYIYINSANNTYPGLPGIVVEGMVRCDSQASTGRARLTGNGTYTSFTEEPMYNQTQGGEPILDPLYAMLFYFGTHVTSLNADSGYRAAVARALGFVGTSPRDGAQTSTQPSLKEMATAFWRGVSYTVAGVGLLSRTNDTTYPAVQSGVAAVYVREPRFASAAYTLLGVWLLLLVVVSVRSFRPTFGGSFDSYVTAKLVLDRPGLVQPLSGELAENPNLRERFGRVGRDSLGRVVTVAEGH</sequence>